<dbReference type="InterPro" id="IPR005750">
    <property type="entry name" value="UDP_GlcNAc_COvinyl_MurA"/>
</dbReference>
<evidence type="ECO:0000256" key="16">
    <source>
        <dbReference type="ARBA" id="ARBA00047527"/>
    </source>
</evidence>
<dbReference type="InterPro" id="IPR001387">
    <property type="entry name" value="Cro/C1-type_HTH"/>
</dbReference>
<protein>
    <recommendedName>
        <fullName evidence="13">UDP-N-acetylglucosamine 1-carboxyvinyltransferase</fullName>
        <ecNumber evidence="12">2.5.1.7</ecNumber>
    </recommendedName>
    <alternativeName>
        <fullName evidence="14">Enoylpyruvate transferase</fullName>
    </alternativeName>
    <alternativeName>
        <fullName evidence="15">UDP-N-acetylglucosamine enolpyruvyl transferase</fullName>
    </alternativeName>
</protein>
<dbReference type="GO" id="GO:0051301">
    <property type="term" value="P:cell division"/>
    <property type="evidence" value="ECO:0007669"/>
    <property type="project" value="UniProtKB-KW"/>
</dbReference>
<evidence type="ECO:0000256" key="11">
    <source>
        <dbReference type="ARBA" id="ARBA00038367"/>
    </source>
</evidence>
<dbReference type="InterPro" id="IPR010982">
    <property type="entry name" value="Lambda_DNA-bd_dom_sf"/>
</dbReference>
<keyword evidence="8" id="KW-0131">Cell cycle</keyword>
<keyword evidence="5 18" id="KW-0808">Transferase</keyword>
<evidence type="ECO:0000256" key="9">
    <source>
        <dbReference type="ARBA" id="ARBA00023316"/>
    </source>
</evidence>
<dbReference type="PANTHER" id="PTHR43783">
    <property type="entry name" value="UDP-N-ACETYLGLUCOSAMINE 1-CARBOXYVINYLTRANSFERASE"/>
    <property type="match status" value="1"/>
</dbReference>
<dbReference type="GO" id="GO:0071555">
    <property type="term" value="P:cell wall organization"/>
    <property type="evidence" value="ECO:0007669"/>
    <property type="project" value="UniProtKB-KW"/>
</dbReference>
<evidence type="ECO:0000256" key="10">
    <source>
        <dbReference type="ARBA" id="ARBA00037534"/>
    </source>
</evidence>
<keyword evidence="3" id="KW-0963">Cytoplasm</keyword>
<evidence type="ECO:0000256" key="6">
    <source>
        <dbReference type="ARBA" id="ARBA00022960"/>
    </source>
</evidence>
<evidence type="ECO:0000256" key="4">
    <source>
        <dbReference type="ARBA" id="ARBA00022618"/>
    </source>
</evidence>
<dbReference type="Gene3D" id="1.10.260.40">
    <property type="entry name" value="lambda repressor-like DNA-binding domains"/>
    <property type="match status" value="1"/>
</dbReference>
<dbReference type="AlphaFoldDB" id="A0A6J4MYC0"/>
<dbReference type="CDD" id="cd01555">
    <property type="entry name" value="UdpNAET"/>
    <property type="match status" value="1"/>
</dbReference>
<gene>
    <name evidence="18" type="ORF">AVDCRST_MAG32-835</name>
</gene>
<reference evidence="18" key="1">
    <citation type="submission" date="2020-02" db="EMBL/GenBank/DDBJ databases">
        <authorList>
            <person name="Meier V. D."/>
        </authorList>
    </citation>
    <scope>NUCLEOTIDE SEQUENCE</scope>
    <source>
        <strain evidence="18">AVDCRST_MAG32</strain>
    </source>
</reference>
<evidence type="ECO:0000256" key="7">
    <source>
        <dbReference type="ARBA" id="ARBA00022984"/>
    </source>
</evidence>
<dbReference type="PROSITE" id="PS50943">
    <property type="entry name" value="HTH_CROC1"/>
    <property type="match status" value="1"/>
</dbReference>
<evidence type="ECO:0000313" key="18">
    <source>
        <dbReference type="EMBL" id="CAA9372517.1"/>
    </source>
</evidence>
<dbReference type="Pfam" id="PF00275">
    <property type="entry name" value="EPSP_synthase"/>
    <property type="match status" value="1"/>
</dbReference>
<comment type="function">
    <text evidence="10">Cell wall formation. Adds enolpyruvyl to UDP-N-acetylglucosamine.</text>
</comment>
<dbReference type="Gene3D" id="3.65.10.10">
    <property type="entry name" value="Enolpyruvate transferase domain"/>
    <property type="match status" value="2"/>
</dbReference>
<dbReference type="CDD" id="cd00093">
    <property type="entry name" value="HTH_XRE"/>
    <property type="match status" value="1"/>
</dbReference>
<dbReference type="InterPro" id="IPR036968">
    <property type="entry name" value="Enolpyruvate_Tfrase_sf"/>
</dbReference>
<comment type="similarity">
    <text evidence="11">Belongs to the EPSP synthase family. MurA subfamily.</text>
</comment>
<dbReference type="GO" id="GO:0008360">
    <property type="term" value="P:regulation of cell shape"/>
    <property type="evidence" value="ECO:0007669"/>
    <property type="project" value="UniProtKB-KW"/>
</dbReference>
<keyword evidence="4" id="KW-0132">Cell division</keyword>
<dbReference type="InterPro" id="IPR050068">
    <property type="entry name" value="MurA_subfamily"/>
</dbReference>
<evidence type="ECO:0000256" key="1">
    <source>
        <dbReference type="ARBA" id="ARBA00004496"/>
    </source>
</evidence>
<evidence type="ECO:0000256" key="5">
    <source>
        <dbReference type="ARBA" id="ARBA00022679"/>
    </source>
</evidence>
<dbReference type="InterPro" id="IPR013792">
    <property type="entry name" value="RNA3'P_cycl/enolpyr_Trfase_a/b"/>
</dbReference>
<dbReference type="SUPFAM" id="SSF55205">
    <property type="entry name" value="EPT/RTPC-like"/>
    <property type="match status" value="1"/>
</dbReference>
<keyword evidence="9" id="KW-0961">Cell wall biogenesis/degradation</keyword>
<dbReference type="GO" id="GO:0019277">
    <property type="term" value="P:UDP-N-acetylgalactosamine biosynthetic process"/>
    <property type="evidence" value="ECO:0007669"/>
    <property type="project" value="InterPro"/>
</dbReference>
<dbReference type="GO" id="GO:0005737">
    <property type="term" value="C:cytoplasm"/>
    <property type="evidence" value="ECO:0007669"/>
    <property type="project" value="UniProtKB-SubCell"/>
</dbReference>
<dbReference type="GO" id="GO:0008760">
    <property type="term" value="F:UDP-N-acetylglucosamine 1-carboxyvinyltransferase activity"/>
    <property type="evidence" value="ECO:0007669"/>
    <property type="project" value="UniProtKB-EC"/>
</dbReference>
<comment type="catalytic activity">
    <reaction evidence="16">
        <text>phosphoenolpyruvate + UDP-N-acetyl-alpha-D-glucosamine = UDP-N-acetyl-3-O-(1-carboxyvinyl)-alpha-D-glucosamine + phosphate</text>
        <dbReference type="Rhea" id="RHEA:18681"/>
        <dbReference type="ChEBI" id="CHEBI:43474"/>
        <dbReference type="ChEBI" id="CHEBI:57705"/>
        <dbReference type="ChEBI" id="CHEBI:58702"/>
        <dbReference type="ChEBI" id="CHEBI:68483"/>
        <dbReference type="EC" id="2.5.1.7"/>
    </reaction>
</comment>
<dbReference type="GO" id="GO:0009252">
    <property type="term" value="P:peptidoglycan biosynthetic process"/>
    <property type="evidence" value="ECO:0007669"/>
    <property type="project" value="UniProtKB-KW"/>
</dbReference>
<keyword evidence="7" id="KW-0573">Peptidoglycan synthesis</keyword>
<keyword evidence="6" id="KW-0133">Cell shape</keyword>
<proteinExistence type="inferred from homology"/>
<dbReference type="EMBL" id="CADCUM010000035">
    <property type="protein sequence ID" value="CAA9372517.1"/>
    <property type="molecule type" value="Genomic_DNA"/>
</dbReference>
<dbReference type="SMART" id="SM00530">
    <property type="entry name" value="HTH_XRE"/>
    <property type="match status" value="1"/>
</dbReference>
<evidence type="ECO:0000256" key="13">
    <source>
        <dbReference type="ARBA" id="ARBA00039754"/>
    </source>
</evidence>
<dbReference type="EC" id="2.5.1.7" evidence="12"/>
<organism evidence="18">
    <name type="scientific">uncultured Nocardioides sp</name>
    <dbReference type="NCBI Taxonomy" id="198441"/>
    <lineage>
        <taxon>Bacteria</taxon>
        <taxon>Bacillati</taxon>
        <taxon>Actinomycetota</taxon>
        <taxon>Actinomycetes</taxon>
        <taxon>Propionibacteriales</taxon>
        <taxon>Nocardioidaceae</taxon>
        <taxon>Nocardioides</taxon>
        <taxon>environmental samples</taxon>
    </lineage>
</organism>
<accession>A0A6J4MYC0</accession>
<comment type="pathway">
    <text evidence="2">Cell wall biogenesis; peptidoglycan biosynthesis.</text>
</comment>
<dbReference type="NCBIfam" id="NF006873">
    <property type="entry name" value="PRK09369.1"/>
    <property type="match status" value="1"/>
</dbReference>
<evidence type="ECO:0000256" key="8">
    <source>
        <dbReference type="ARBA" id="ARBA00023306"/>
    </source>
</evidence>
<evidence type="ECO:0000256" key="14">
    <source>
        <dbReference type="ARBA" id="ARBA00042443"/>
    </source>
</evidence>
<name>A0A6J4MYC0_9ACTN</name>
<dbReference type="SUPFAM" id="SSF47413">
    <property type="entry name" value="lambda repressor-like DNA-binding domains"/>
    <property type="match status" value="1"/>
</dbReference>
<evidence type="ECO:0000256" key="2">
    <source>
        <dbReference type="ARBA" id="ARBA00004752"/>
    </source>
</evidence>
<evidence type="ECO:0000256" key="12">
    <source>
        <dbReference type="ARBA" id="ARBA00039108"/>
    </source>
</evidence>
<dbReference type="GO" id="GO:0003677">
    <property type="term" value="F:DNA binding"/>
    <property type="evidence" value="ECO:0007669"/>
    <property type="project" value="InterPro"/>
</dbReference>
<evidence type="ECO:0000256" key="15">
    <source>
        <dbReference type="ARBA" id="ARBA00042842"/>
    </source>
</evidence>
<dbReference type="InterPro" id="IPR001986">
    <property type="entry name" value="Enolpyruvate_Tfrase_dom"/>
</dbReference>
<dbReference type="Pfam" id="PF01381">
    <property type="entry name" value="HTH_3"/>
    <property type="match status" value="1"/>
</dbReference>
<feature type="domain" description="HTH cro/C1-type" evidence="17">
    <location>
        <begin position="12"/>
        <end position="66"/>
    </location>
</feature>
<dbReference type="PANTHER" id="PTHR43783:SF1">
    <property type="entry name" value="UDP-N-ACETYLGLUCOSAMINE 1-CARBOXYVINYLTRANSFERASE"/>
    <property type="match status" value="1"/>
</dbReference>
<evidence type="ECO:0000259" key="17">
    <source>
        <dbReference type="PROSITE" id="PS50943"/>
    </source>
</evidence>
<sequence>MSDYKGRIGNLIRDARKHRGLTQHQLAEVLGTSQSAINRIEKGHQNLSLEMLARIGSALDSEIVALGAGPTHLRVTGPTTLSGSIDVKTSKNAGVALLCASLLNRGRTTLRKVARIEEVNRLLEVLNSLGVMTRWIGDDGDLEIVPPVELNLSHIDEVAARRTRSVIMFLGPLLHRAETFELPYAGGCNLGTRTVEPHMSALRPFGLEVKATDGMYHASINRALEPERPIVLTERGDTVTENALMAAALHPGTTVIRNASSNYMVQDLCFYLQKLGVDVDGIGTTTLRVTGCERIDVDVDYAPSEDPIEAMSLLAAAIVTRSEITICRVPIEFMEIELATLEEMGFTYSRSAEYVAANGRTRLVDITTHPSDLRAPLDKIHPMPFPGLNIDNLPFFAAIAAVADGQTLLHDWVYENRAIYLTELNKLGASVKLLDPHRVMIEGPTHFSGTEIVCPPALRPAVVILLAMLASKGTSVLRSTYVIHRGYEGLADRLNLLGANIETFRDI</sequence>
<evidence type="ECO:0000256" key="3">
    <source>
        <dbReference type="ARBA" id="ARBA00022490"/>
    </source>
</evidence>
<comment type="subcellular location">
    <subcellularLocation>
        <location evidence="1">Cytoplasm</location>
    </subcellularLocation>
</comment>